<evidence type="ECO:0000313" key="8">
    <source>
        <dbReference type="Proteomes" id="UP000244803"/>
    </source>
</evidence>
<dbReference type="SUPFAM" id="SSF57850">
    <property type="entry name" value="RING/U-box"/>
    <property type="match status" value="1"/>
</dbReference>
<dbReference type="GO" id="GO:0016567">
    <property type="term" value="P:protein ubiquitination"/>
    <property type="evidence" value="ECO:0007669"/>
    <property type="project" value="TreeGrafter"/>
</dbReference>
<keyword evidence="3" id="KW-0862">Zinc</keyword>
<keyword evidence="2 4" id="KW-0863">Zinc-finger</keyword>
<evidence type="ECO:0000256" key="5">
    <source>
        <dbReference type="SAM" id="MobiDB-lite"/>
    </source>
</evidence>
<dbReference type="GO" id="GO:0005737">
    <property type="term" value="C:cytoplasm"/>
    <property type="evidence" value="ECO:0007669"/>
    <property type="project" value="TreeGrafter"/>
</dbReference>
<evidence type="ECO:0000256" key="2">
    <source>
        <dbReference type="ARBA" id="ARBA00022771"/>
    </source>
</evidence>
<dbReference type="Gene3D" id="3.30.40.10">
    <property type="entry name" value="Zinc/RING finger domain, C3HC4 (zinc finger)"/>
    <property type="match status" value="1"/>
</dbReference>
<dbReference type="FunFam" id="3.30.40.10:FF:000360">
    <property type="entry name" value="E3 ubiquitin-protein ligase, putative"/>
    <property type="match status" value="1"/>
</dbReference>
<dbReference type="GO" id="GO:0061630">
    <property type="term" value="F:ubiquitin protein ligase activity"/>
    <property type="evidence" value="ECO:0007669"/>
    <property type="project" value="UniProtKB-EC"/>
</dbReference>
<gene>
    <name evidence="7" type="ORF">MACJ_000971</name>
</gene>
<evidence type="ECO:0000256" key="4">
    <source>
        <dbReference type="PROSITE-ProRule" id="PRU00175"/>
    </source>
</evidence>
<protein>
    <submittedName>
        <fullName evidence="7">RING-type E3 ubiquitin transferase</fullName>
        <ecNumber evidence="7">2.3.2.27</ecNumber>
    </submittedName>
</protein>
<evidence type="ECO:0000256" key="1">
    <source>
        <dbReference type="ARBA" id="ARBA00022723"/>
    </source>
</evidence>
<feature type="domain" description="RING-type" evidence="6">
    <location>
        <begin position="225"/>
        <end position="271"/>
    </location>
</feature>
<dbReference type="InterPro" id="IPR001841">
    <property type="entry name" value="Znf_RING"/>
</dbReference>
<dbReference type="InterPro" id="IPR013083">
    <property type="entry name" value="Znf_RING/FYVE/PHD"/>
</dbReference>
<dbReference type="Pfam" id="PF13639">
    <property type="entry name" value="zf-RING_2"/>
    <property type="match status" value="1"/>
</dbReference>
<feature type="region of interest" description="Disordered" evidence="5">
    <location>
        <begin position="54"/>
        <end position="87"/>
    </location>
</feature>
<evidence type="ECO:0000313" key="7">
    <source>
        <dbReference type="EMBL" id="UKJ88527.2"/>
    </source>
</evidence>
<evidence type="ECO:0000256" key="3">
    <source>
        <dbReference type="ARBA" id="ARBA00022833"/>
    </source>
</evidence>
<dbReference type="PROSITE" id="PS50089">
    <property type="entry name" value="ZF_RING_2"/>
    <property type="match status" value="1"/>
</dbReference>
<dbReference type="AlphaFoldDB" id="A0A976M4Z5"/>
<dbReference type="OrthoDB" id="10264655at2759"/>
<dbReference type="EC" id="2.3.2.27" evidence="7"/>
<dbReference type="PANTHER" id="PTHR15710:SF217">
    <property type="entry name" value="E3 UBIQUITIN-PROTEIN LIGASE RDUF2"/>
    <property type="match status" value="1"/>
</dbReference>
<dbReference type="PANTHER" id="PTHR15710">
    <property type="entry name" value="E3 UBIQUITIN-PROTEIN LIGASE PRAJA"/>
    <property type="match status" value="1"/>
</dbReference>
<dbReference type="GO" id="GO:0008270">
    <property type="term" value="F:zinc ion binding"/>
    <property type="evidence" value="ECO:0007669"/>
    <property type="project" value="UniProtKB-KW"/>
</dbReference>
<keyword evidence="7" id="KW-0012">Acyltransferase</keyword>
<sequence>MAFSAYYRTSSNTPYYYCHICNSRKGNNEIVPTESGDLKCLSCQQTGFVEKVSGGSTDGPNTFHAQQGQTGESGQRRRPEDENMPDPFASVFGVPLNTFFQNVFSGSFGFPMMSTDPNVPMNVRFEEDFQNYFGQTFSSFFGTEGARNQQHQFGQRERGRNISFTRLFNSLVANPMDQQAMNQILHFVMENDPNSYGSPPAAKKVVEALKVVELTEEKAKEYETCTICTEDFKEGDKIHLLTEEKEKCGHAFHVDCIIPWLKQHNSCPVCRFELPTDDDNYNRQRDYLMSRIVEEVRRNAGPQANQPTNNQTNT</sequence>
<evidence type="ECO:0000259" key="6">
    <source>
        <dbReference type="PROSITE" id="PS50089"/>
    </source>
</evidence>
<dbReference type="CDD" id="cd16454">
    <property type="entry name" value="RING-H2_PA-TM-RING"/>
    <property type="match status" value="1"/>
</dbReference>
<organism evidence="7 8">
    <name type="scientific">Theileria orientalis</name>
    <dbReference type="NCBI Taxonomy" id="68886"/>
    <lineage>
        <taxon>Eukaryota</taxon>
        <taxon>Sar</taxon>
        <taxon>Alveolata</taxon>
        <taxon>Apicomplexa</taxon>
        <taxon>Aconoidasida</taxon>
        <taxon>Piroplasmida</taxon>
        <taxon>Theileriidae</taxon>
        <taxon>Theileria</taxon>
    </lineage>
</organism>
<dbReference type="SMART" id="SM00184">
    <property type="entry name" value="RING"/>
    <property type="match status" value="1"/>
</dbReference>
<proteinExistence type="predicted"/>
<keyword evidence="7" id="KW-0808">Transferase</keyword>
<feature type="compositionally biased region" description="Polar residues" evidence="5">
    <location>
        <begin position="54"/>
        <end position="73"/>
    </location>
</feature>
<dbReference type="Proteomes" id="UP000244803">
    <property type="component" value="Chromosome 1"/>
</dbReference>
<name>A0A976M4Z5_THEOR</name>
<dbReference type="EMBL" id="CP056065">
    <property type="protein sequence ID" value="UKJ88527.2"/>
    <property type="molecule type" value="Genomic_DNA"/>
</dbReference>
<keyword evidence="1" id="KW-0479">Metal-binding</keyword>
<reference evidence="7" key="1">
    <citation type="submission" date="2022-07" db="EMBL/GenBank/DDBJ databases">
        <title>Evaluation of T. orientalis genome assembly methods using nanopore sequencing and analysis of variation between genomes.</title>
        <authorList>
            <person name="Yam J."/>
            <person name="Micallef M.L."/>
            <person name="Liu M."/>
            <person name="Djordjevic S.P."/>
            <person name="Bogema D.R."/>
            <person name="Jenkins C."/>
        </authorList>
    </citation>
    <scope>NUCLEOTIDE SEQUENCE</scope>
    <source>
        <strain evidence="7">Fish Creek</strain>
    </source>
</reference>
<accession>A0A976M4Z5</accession>